<evidence type="ECO:0000256" key="4">
    <source>
        <dbReference type="ARBA" id="ARBA00022840"/>
    </source>
</evidence>
<feature type="binding site" evidence="6">
    <location>
        <begin position="30"/>
        <end position="37"/>
    </location>
    <ligand>
        <name>ATP</name>
        <dbReference type="ChEBI" id="CHEBI:30616"/>
    </ligand>
</feature>
<proteinExistence type="inferred from homology"/>
<dbReference type="PATRIC" id="fig|134605.3.peg.19"/>
<dbReference type="SUPFAM" id="SSF52540">
    <property type="entry name" value="P-loop containing nucleoside triphosphate hydrolases"/>
    <property type="match status" value="1"/>
</dbReference>
<comment type="caution">
    <text evidence="8">The sequence shown here is derived from an EMBL/GenBank/DDBJ whole genome shotgun (WGS) entry which is preliminary data.</text>
</comment>
<dbReference type="STRING" id="134605.HMPREF3206_00020"/>
<dbReference type="Pfam" id="PF02463">
    <property type="entry name" value="SMC_N"/>
    <property type="match status" value="1"/>
</dbReference>
<dbReference type="Gene3D" id="3.40.50.300">
    <property type="entry name" value="P-loop containing nucleotide triphosphate hydrolases"/>
    <property type="match status" value="1"/>
</dbReference>
<feature type="domain" description="RecF/RecN/SMC N-terminal" evidence="7">
    <location>
        <begin position="5"/>
        <end position="343"/>
    </location>
</feature>
<dbReference type="GO" id="GO:0006260">
    <property type="term" value="P:DNA replication"/>
    <property type="evidence" value="ECO:0007669"/>
    <property type="project" value="UniProtKB-UniRule"/>
</dbReference>
<dbReference type="InterPro" id="IPR042174">
    <property type="entry name" value="RecF_2"/>
</dbReference>
<dbReference type="InterPro" id="IPR001238">
    <property type="entry name" value="DNA-binding_RecF"/>
</dbReference>
<keyword evidence="5 6" id="KW-0238">DNA-binding</keyword>
<dbReference type="AlphaFoldDB" id="A0A133NLL3"/>
<dbReference type="Gene3D" id="1.20.1050.90">
    <property type="entry name" value="RecF/RecN/SMC, N-terminal domain"/>
    <property type="match status" value="1"/>
</dbReference>
<dbReference type="GO" id="GO:0000731">
    <property type="term" value="P:DNA synthesis involved in DNA repair"/>
    <property type="evidence" value="ECO:0007669"/>
    <property type="project" value="TreeGrafter"/>
</dbReference>
<dbReference type="GO" id="GO:0003697">
    <property type="term" value="F:single-stranded DNA binding"/>
    <property type="evidence" value="ECO:0007669"/>
    <property type="project" value="UniProtKB-UniRule"/>
</dbReference>
<gene>
    <name evidence="6" type="primary">recF</name>
    <name evidence="8" type="ORF">HMPREF3206_00020</name>
</gene>
<keyword evidence="1 6" id="KW-0963">Cytoplasm</keyword>
<dbReference type="GO" id="GO:0009432">
    <property type="term" value="P:SOS response"/>
    <property type="evidence" value="ECO:0007669"/>
    <property type="project" value="UniProtKB-UniRule"/>
</dbReference>
<comment type="function">
    <text evidence="6">The RecF protein is involved in DNA metabolism; it is required for DNA replication and normal SOS inducibility. RecF binds preferentially to single-stranded, linear DNA. It also seems to bind ATP.</text>
</comment>
<reference evidence="9" key="1">
    <citation type="submission" date="2016-01" db="EMBL/GenBank/DDBJ databases">
        <authorList>
            <person name="Mitreva M."/>
            <person name="Pepin K.H."/>
            <person name="Mihindukulasuriya K.A."/>
            <person name="Fulton R."/>
            <person name="Fronick C."/>
            <person name="O'Laughlin M."/>
            <person name="Miner T."/>
            <person name="Herter B."/>
            <person name="Rosa B.A."/>
            <person name="Cordes M."/>
            <person name="Tomlinson C."/>
            <person name="Wollam A."/>
            <person name="Palsikar V.B."/>
            <person name="Mardis E.R."/>
            <person name="Wilson R.K."/>
        </authorList>
    </citation>
    <scope>NUCLEOTIDE SEQUENCE [LARGE SCALE GENOMIC DNA]</scope>
    <source>
        <strain evidence="9">CMW8396</strain>
    </source>
</reference>
<dbReference type="PANTHER" id="PTHR32182">
    <property type="entry name" value="DNA REPLICATION AND REPAIR PROTEIN RECF"/>
    <property type="match status" value="1"/>
</dbReference>
<organism evidence="8 9">
    <name type="scientific">Fusobacterium equinum</name>
    <dbReference type="NCBI Taxonomy" id="134605"/>
    <lineage>
        <taxon>Bacteria</taxon>
        <taxon>Fusobacteriati</taxon>
        <taxon>Fusobacteriota</taxon>
        <taxon>Fusobacteriia</taxon>
        <taxon>Fusobacteriales</taxon>
        <taxon>Fusobacteriaceae</taxon>
        <taxon>Fusobacterium</taxon>
    </lineage>
</organism>
<evidence type="ECO:0000256" key="5">
    <source>
        <dbReference type="ARBA" id="ARBA00023125"/>
    </source>
</evidence>
<keyword evidence="6" id="KW-0234">DNA repair</keyword>
<dbReference type="NCBIfam" id="TIGR00611">
    <property type="entry name" value="recf"/>
    <property type="match status" value="1"/>
</dbReference>
<dbReference type="InterPro" id="IPR003395">
    <property type="entry name" value="RecF/RecN/SMC_N"/>
</dbReference>
<evidence type="ECO:0000256" key="3">
    <source>
        <dbReference type="ARBA" id="ARBA00022741"/>
    </source>
</evidence>
<keyword evidence="6" id="KW-0742">SOS response</keyword>
<keyword evidence="4 6" id="KW-0067">ATP-binding</keyword>
<accession>A0A133NLL3</accession>
<dbReference type="InterPro" id="IPR027417">
    <property type="entry name" value="P-loop_NTPase"/>
</dbReference>
<evidence type="ECO:0000256" key="1">
    <source>
        <dbReference type="ARBA" id="ARBA00022490"/>
    </source>
</evidence>
<evidence type="ECO:0000256" key="6">
    <source>
        <dbReference type="HAMAP-Rule" id="MF_00365"/>
    </source>
</evidence>
<keyword evidence="6" id="KW-0227">DNA damage</keyword>
<evidence type="ECO:0000259" key="7">
    <source>
        <dbReference type="Pfam" id="PF02463"/>
    </source>
</evidence>
<keyword evidence="2 6" id="KW-0235">DNA replication</keyword>
<keyword evidence="9" id="KW-1185">Reference proteome</keyword>
<evidence type="ECO:0000313" key="8">
    <source>
        <dbReference type="EMBL" id="KXA17175.1"/>
    </source>
</evidence>
<dbReference type="RefSeq" id="WP_010680399.1">
    <property type="nucleotide sequence ID" value="NZ_KQ956507.1"/>
</dbReference>
<dbReference type="PANTHER" id="PTHR32182:SF0">
    <property type="entry name" value="DNA REPLICATION AND REPAIR PROTEIN RECF"/>
    <property type="match status" value="1"/>
</dbReference>
<dbReference type="GO" id="GO:0006302">
    <property type="term" value="P:double-strand break repair"/>
    <property type="evidence" value="ECO:0007669"/>
    <property type="project" value="TreeGrafter"/>
</dbReference>
<protein>
    <recommendedName>
        <fullName evidence="6">DNA replication and repair protein RecF</fullName>
    </recommendedName>
</protein>
<dbReference type="HAMAP" id="MF_00365">
    <property type="entry name" value="RecF"/>
    <property type="match status" value="1"/>
</dbReference>
<dbReference type="EMBL" id="LRPX01000001">
    <property type="protein sequence ID" value="KXA17175.1"/>
    <property type="molecule type" value="Genomic_DNA"/>
</dbReference>
<name>A0A133NLL3_9FUSO</name>
<dbReference type="GO" id="GO:0005737">
    <property type="term" value="C:cytoplasm"/>
    <property type="evidence" value="ECO:0007669"/>
    <property type="project" value="UniProtKB-SubCell"/>
</dbReference>
<comment type="similarity">
    <text evidence="6">Belongs to the RecF family.</text>
</comment>
<keyword evidence="3 6" id="KW-0547">Nucleotide-binding</keyword>
<sequence length="364" mass="43334">MKVLSIQLNHVRNLKNQEIIISSPIQVFYGKNGQGKTSILEAIYFAATGLSFRTKHSSEMIRYTKNTLSCSLGYQDQFSKKSLSVSIENEKKQFFFLGKKISQMEFYGNLNVIYYIPEDVMLINGSPSVRRLFMDREISQINVFYLQQLKKFSHLLKIRNKYLKEKLYQNEEFLIYEKEFVECGSYLIEQRNHYLQLMSSFIKNIYQDLFDKEKELQLQYKTFIEFQNDVTLSKIQEEFWKEIKKKKEKEIQYGFSMVGPHKDEFIFLLERQDAKLYASQGEKKSIIFSLKLSEIDILSKNKKEMPIVLIDDVTSYFDEERCHSVLQYLYEKKVQVFITSTERLKIEADYYRIEKGEVYENTSS</sequence>
<comment type="subcellular location">
    <subcellularLocation>
        <location evidence="6">Cytoplasm</location>
    </subcellularLocation>
</comment>
<dbReference type="GO" id="GO:0005524">
    <property type="term" value="F:ATP binding"/>
    <property type="evidence" value="ECO:0007669"/>
    <property type="project" value="UniProtKB-UniRule"/>
</dbReference>
<evidence type="ECO:0000313" key="9">
    <source>
        <dbReference type="Proteomes" id="UP000070617"/>
    </source>
</evidence>
<dbReference type="Proteomes" id="UP000070617">
    <property type="component" value="Unassembled WGS sequence"/>
</dbReference>
<evidence type="ECO:0000256" key="2">
    <source>
        <dbReference type="ARBA" id="ARBA00022705"/>
    </source>
</evidence>